<feature type="non-terminal residue" evidence="4">
    <location>
        <position position="1"/>
    </location>
</feature>
<accession>A0AAE0KR23</accession>
<feature type="domain" description="DBF4-type" evidence="3">
    <location>
        <begin position="65"/>
        <end position="114"/>
    </location>
</feature>
<keyword evidence="1" id="KW-0862">Zinc</keyword>
<comment type="caution">
    <text evidence="4">The sequence shown here is derived from an EMBL/GenBank/DDBJ whole genome shotgun (WGS) entry which is preliminary data.</text>
</comment>
<dbReference type="AlphaFoldDB" id="A0AAE0KR23"/>
<gene>
    <name evidence="4" type="ORF">CYMTET_33267</name>
</gene>
<dbReference type="InterPro" id="IPR006572">
    <property type="entry name" value="Znf_DBF"/>
</dbReference>
<evidence type="ECO:0000313" key="5">
    <source>
        <dbReference type="Proteomes" id="UP001190700"/>
    </source>
</evidence>
<protein>
    <recommendedName>
        <fullName evidence="3">DBF4-type domain-containing protein</fullName>
    </recommendedName>
</protein>
<dbReference type="EMBL" id="LGRX02020273">
    <property type="protein sequence ID" value="KAK3257656.1"/>
    <property type="molecule type" value="Genomic_DNA"/>
</dbReference>
<organism evidence="4 5">
    <name type="scientific">Cymbomonas tetramitiformis</name>
    <dbReference type="NCBI Taxonomy" id="36881"/>
    <lineage>
        <taxon>Eukaryota</taxon>
        <taxon>Viridiplantae</taxon>
        <taxon>Chlorophyta</taxon>
        <taxon>Pyramimonadophyceae</taxon>
        <taxon>Pyramimonadales</taxon>
        <taxon>Pyramimonadaceae</taxon>
        <taxon>Cymbomonas</taxon>
    </lineage>
</organism>
<evidence type="ECO:0000256" key="2">
    <source>
        <dbReference type="SAM" id="MobiDB-lite"/>
    </source>
</evidence>
<feature type="region of interest" description="Disordered" evidence="2">
    <location>
        <begin position="37"/>
        <end position="66"/>
    </location>
</feature>
<dbReference type="PROSITE" id="PS51265">
    <property type="entry name" value="ZF_DBF4"/>
    <property type="match status" value="1"/>
</dbReference>
<keyword evidence="5" id="KW-1185">Reference proteome</keyword>
<dbReference type="SMART" id="SM00586">
    <property type="entry name" value="ZnF_DBF"/>
    <property type="match status" value="1"/>
</dbReference>
<feature type="compositionally biased region" description="Basic and acidic residues" evidence="2">
    <location>
        <begin position="50"/>
        <end position="64"/>
    </location>
</feature>
<dbReference type="GO" id="GO:0008270">
    <property type="term" value="F:zinc ion binding"/>
    <property type="evidence" value="ECO:0007669"/>
    <property type="project" value="UniProtKB-KW"/>
</dbReference>
<dbReference type="Proteomes" id="UP001190700">
    <property type="component" value="Unassembled WGS sequence"/>
</dbReference>
<keyword evidence="1" id="KW-0863">Zinc-finger</keyword>
<dbReference type="GO" id="GO:0003676">
    <property type="term" value="F:nucleic acid binding"/>
    <property type="evidence" value="ECO:0007669"/>
    <property type="project" value="InterPro"/>
</dbReference>
<sequence length="235" mass="25522">VSTVPYLNLAAPEGECPFVHPGQAPRHRANLALQAAPSAKARAGGSTAKAGKEKRDASRNDAGNKRAKPGTCFLCKSKFKSFVTHVASAEHLKRAREDAGNAELDGIAALLPVPPCAEHLDLRPVAVTRCDAALARNEKELREVDERIQQIDEAKVMCNQELIDLQLPTANTLHSAGKMQENVERTAQLNTESNLLREKQVELQTLQERLVAECEHASRKSNATEGGPQLQPCAR</sequence>
<evidence type="ECO:0000256" key="1">
    <source>
        <dbReference type="PROSITE-ProRule" id="PRU00600"/>
    </source>
</evidence>
<reference evidence="4 5" key="1">
    <citation type="journal article" date="2015" name="Genome Biol. Evol.">
        <title>Comparative Genomics of a Bacterivorous Green Alga Reveals Evolutionary Causalities and Consequences of Phago-Mixotrophic Mode of Nutrition.</title>
        <authorList>
            <person name="Burns J.A."/>
            <person name="Paasch A."/>
            <person name="Narechania A."/>
            <person name="Kim E."/>
        </authorList>
    </citation>
    <scope>NUCLEOTIDE SEQUENCE [LARGE SCALE GENOMIC DNA]</scope>
    <source>
        <strain evidence="4 5">PLY_AMNH</strain>
    </source>
</reference>
<evidence type="ECO:0000313" key="4">
    <source>
        <dbReference type="EMBL" id="KAK3257656.1"/>
    </source>
</evidence>
<keyword evidence="1" id="KW-0479">Metal-binding</keyword>
<proteinExistence type="predicted"/>
<evidence type="ECO:0000259" key="3">
    <source>
        <dbReference type="PROSITE" id="PS51265"/>
    </source>
</evidence>
<name>A0AAE0KR23_9CHLO</name>